<organism evidence="2 3">
    <name type="scientific">Spiroplasma gladiatoris</name>
    <dbReference type="NCBI Taxonomy" id="2143"/>
    <lineage>
        <taxon>Bacteria</taxon>
        <taxon>Bacillati</taxon>
        <taxon>Mycoplasmatota</taxon>
        <taxon>Mollicutes</taxon>
        <taxon>Entomoplasmatales</taxon>
        <taxon>Spiroplasmataceae</taxon>
        <taxon>Spiroplasma</taxon>
    </lineage>
</organism>
<feature type="transmembrane region" description="Helical" evidence="1">
    <location>
        <begin position="12"/>
        <end position="31"/>
    </location>
</feature>
<reference evidence="2 3" key="1">
    <citation type="submission" date="2019-03" db="EMBL/GenBank/DDBJ databases">
        <title>Complete genome sequence of Spiroplasma gladiatoris TG-1 (DSM 22552).</title>
        <authorList>
            <person name="Lin Y.-C."/>
            <person name="Chou L."/>
            <person name="Kuo C.-H."/>
        </authorList>
    </citation>
    <scope>NUCLEOTIDE SEQUENCE [LARGE SCALE GENOMIC DNA]</scope>
    <source>
        <strain evidence="2 3">TG-1</strain>
    </source>
</reference>
<evidence type="ECO:0000313" key="3">
    <source>
        <dbReference type="Proteomes" id="UP000294309"/>
    </source>
</evidence>
<keyword evidence="1" id="KW-0812">Transmembrane</keyword>
<proteinExistence type="predicted"/>
<dbReference type="RefSeq" id="WP_134297313.1">
    <property type="nucleotide sequence ID" value="NZ_CP038013.1"/>
</dbReference>
<dbReference type="Proteomes" id="UP000294309">
    <property type="component" value="Chromosome"/>
</dbReference>
<sequence>MLSILVLLDSYSNLILLTLMITIFIFLISMYKITIKVYIKGNFTLLKSHFNNLLNLDYFNLIDKLSIKKYAFVNGLITLIAILLESILFILKTFVIEVSSYKMLFIIVYIISVSFLMLIYFVFIMYFLAKVNKDYQFSEQESEIYFKDLFLKYSNKNYINLKINTSLNLYDPNKFLNIIQKKFQIKIKKSKNYKQLLSIFKNYLYVNSMNLSRINFSLSNTLIIVGENKADFEDYKVALISNFLFYVKKYN</sequence>
<keyword evidence="3" id="KW-1185">Reference proteome</keyword>
<dbReference type="OrthoDB" id="9854355at2"/>
<protein>
    <submittedName>
        <fullName evidence="2">Uncharacterized protein</fullName>
    </submittedName>
</protein>
<gene>
    <name evidence="2" type="ORF">SGLAD_v1c03230</name>
</gene>
<dbReference type="EMBL" id="CP038013">
    <property type="protein sequence ID" value="QBQ07522.1"/>
    <property type="molecule type" value="Genomic_DNA"/>
</dbReference>
<evidence type="ECO:0000313" key="2">
    <source>
        <dbReference type="EMBL" id="QBQ07522.1"/>
    </source>
</evidence>
<dbReference type="KEGG" id="sgq:SGLAD_v1c03230"/>
<keyword evidence="1" id="KW-0472">Membrane</keyword>
<keyword evidence="1" id="KW-1133">Transmembrane helix</keyword>
<feature type="transmembrane region" description="Helical" evidence="1">
    <location>
        <begin position="103"/>
        <end position="128"/>
    </location>
</feature>
<feature type="transmembrane region" description="Helical" evidence="1">
    <location>
        <begin position="70"/>
        <end position="91"/>
    </location>
</feature>
<name>A0A4P7AH72_9MOLU</name>
<accession>A0A4P7AH72</accession>
<evidence type="ECO:0000256" key="1">
    <source>
        <dbReference type="SAM" id="Phobius"/>
    </source>
</evidence>
<dbReference type="AlphaFoldDB" id="A0A4P7AH72"/>